<protein>
    <recommendedName>
        <fullName evidence="2">histidine kinase</fullName>
        <ecNumber evidence="2">2.7.13.3</ecNumber>
    </recommendedName>
</protein>
<evidence type="ECO:0000256" key="10">
    <source>
        <dbReference type="SAM" id="Phobius"/>
    </source>
</evidence>
<dbReference type="InterPro" id="IPR011712">
    <property type="entry name" value="Sig_transdc_His_kin_sub3_dim/P"/>
</dbReference>
<dbReference type="EC" id="2.7.13.3" evidence="2"/>
<feature type="transmembrane region" description="Helical" evidence="10">
    <location>
        <begin position="236"/>
        <end position="258"/>
    </location>
</feature>
<dbReference type="PANTHER" id="PTHR24421">
    <property type="entry name" value="NITRATE/NITRITE SENSOR PROTEIN NARX-RELATED"/>
    <property type="match status" value="1"/>
</dbReference>
<feature type="transmembrane region" description="Helical" evidence="10">
    <location>
        <begin position="83"/>
        <end position="104"/>
    </location>
</feature>
<evidence type="ECO:0000313" key="13">
    <source>
        <dbReference type="Proteomes" id="UP001551482"/>
    </source>
</evidence>
<gene>
    <name evidence="12" type="ORF">AB0C36_41700</name>
</gene>
<feature type="region of interest" description="Disordered" evidence="9">
    <location>
        <begin position="1"/>
        <end position="58"/>
    </location>
</feature>
<dbReference type="PANTHER" id="PTHR24421:SF10">
    <property type="entry name" value="NITRATE_NITRITE SENSOR PROTEIN NARQ"/>
    <property type="match status" value="1"/>
</dbReference>
<organism evidence="12 13">
    <name type="scientific">Streptodolium elevatio</name>
    <dbReference type="NCBI Taxonomy" id="3157996"/>
    <lineage>
        <taxon>Bacteria</taxon>
        <taxon>Bacillati</taxon>
        <taxon>Actinomycetota</taxon>
        <taxon>Actinomycetes</taxon>
        <taxon>Kitasatosporales</taxon>
        <taxon>Streptomycetaceae</taxon>
        <taxon>Streptodolium</taxon>
    </lineage>
</organism>
<evidence type="ECO:0000256" key="5">
    <source>
        <dbReference type="ARBA" id="ARBA00022741"/>
    </source>
</evidence>
<keyword evidence="10" id="KW-0472">Membrane</keyword>
<evidence type="ECO:0000256" key="7">
    <source>
        <dbReference type="ARBA" id="ARBA00022840"/>
    </source>
</evidence>
<dbReference type="RefSeq" id="WP_358364669.1">
    <property type="nucleotide sequence ID" value="NZ_JBEZFP010000224.1"/>
</dbReference>
<dbReference type="Pfam" id="PF13796">
    <property type="entry name" value="Sensor"/>
    <property type="match status" value="1"/>
</dbReference>
<keyword evidence="10" id="KW-0812">Transmembrane</keyword>
<accession>A0ABV3DW65</accession>
<proteinExistence type="predicted"/>
<evidence type="ECO:0000256" key="9">
    <source>
        <dbReference type="SAM" id="MobiDB-lite"/>
    </source>
</evidence>
<keyword evidence="7" id="KW-0067">ATP-binding</keyword>
<evidence type="ECO:0000256" key="1">
    <source>
        <dbReference type="ARBA" id="ARBA00000085"/>
    </source>
</evidence>
<keyword evidence="3" id="KW-0597">Phosphoprotein</keyword>
<dbReference type="SUPFAM" id="SSF55874">
    <property type="entry name" value="ATPase domain of HSP90 chaperone/DNA topoisomerase II/histidine kinase"/>
    <property type="match status" value="1"/>
</dbReference>
<comment type="catalytic activity">
    <reaction evidence="1">
        <text>ATP + protein L-histidine = ADP + protein N-phospho-L-histidine.</text>
        <dbReference type="EC" id="2.7.13.3"/>
    </reaction>
</comment>
<dbReference type="InterPro" id="IPR050482">
    <property type="entry name" value="Sensor_HK_TwoCompSys"/>
</dbReference>
<evidence type="ECO:0000256" key="3">
    <source>
        <dbReference type="ARBA" id="ARBA00022553"/>
    </source>
</evidence>
<dbReference type="Gene3D" id="1.20.5.1930">
    <property type="match status" value="1"/>
</dbReference>
<evidence type="ECO:0000256" key="4">
    <source>
        <dbReference type="ARBA" id="ARBA00022679"/>
    </source>
</evidence>
<dbReference type="Proteomes" id="UP001551482">
    <property type="component" value="Unassembled WGS sequence"/>
</dbReference>
<name>A0ABV3DW65_9ACTN</name>
<keyword evidence="10" id="KW-1133">Transmembrane helix</keyword>
<feature type="transmembrane region" description="Helical" evidence="10">
    <location>
        <begin position="110"/>
        <end position="129"/>
    </location>
</feature>
<feature type="compositionally biased region" description="Low complexity" evidence="9">
    <location>
        <begin position="27"/>
        <end position="38"/>
    </location>
</feature>
<dbReference type="InterPro" id="IPR003594">
    <property type="entry name" value="HATPase_dom"/>
</dbReference>
<dbReference type="Pfam" id="PF07730">
    <property type="entry name" value="HisKA_3"/>
    <property type="match status" value="1"/>
</dbReference>
<dbReference type="EMBL" id="JBEZFP010000224">
    <property type="protein sequence ID" value="MEU8139995.1"/>
    <property type="molecule type" value="Genomic_DNA"/>
</dbReference>
<dbReference type="CDD" id="cd16917">
    <property type="entry name" value="HATPase_UhpB-NarQ-NarX-like"/>
    <property type="match status" value="1"/>
</dbReference>
<keyword evidence="5" id="KW-0547">Nucleotide-binding</keyword>
<keyword evidence="6" id="KW-0418">Kinase</keyword>
<feature type="domain" description="Histidine kinase/HSP90-like ATPase" evidence="11">
    <location>
        <begin position="404"/>
        <end position="494"/>
    </location>
</feature>
<evidence type="ECO:0000256" key="6">
    <source>
        <dbReference type="ARBA" id="ARBA00022777"/>
    </source>
</evidence>
<keyword evidence="4" id="KW-0808">Transferase</keyword>
<feature type="transmembrane region" description="Helical" evidence="10">
    <location>
        <begin position="182"/>
        <end position="208"/>
    </location>
</feature>
<dbReference type="Pfam" id="PF02518">
    <property type="entry name" value="HATPase_c"/>
    <property type="match status" value="1"/>
</dbReference>
<evidence type="ECO:0000259" key="11">
    <source>
        <dbReference type="SMART" id="SM00387"/>
    </source>
</evidence>
<reference evidence="12 13" key="1">
    <citation type="submission" date="2024-06" db="EMBL/GenBank/DDBJ databases">
        <title>The Natural Products Discovery Center: Release of the First 8490 Sequenced Strains for Exploring Actinobacteria Biosynthetic Diversity.</title>
        <authorList>
            <person name="Kalkreuter E."/>
            <person name="Kautsar S.A."/>
            <person name="Yang D."/>
            <person name="Bader C.D."/>
            <person name="Teijaro C.N."/>
            <person name="Fluegel L."/>
            <person name="Davis C.M."/>
            <person name="Simpson J.R."/>
            <person name="Lauterbach L."/>
            <person name="Steele A.D."/>
            <person name="Gui C."/>
            <person name="Meng S."/>
            <person name="Li G."/>
            <person name="Viehrig K."/>
            <person name="Ye F."/>
            <person name="Su P."/>
            <person name="Kiefer A.F."/>
            <person name="Nichols A."/>
            <person name="Cepeda A.J."/>
            <person name="Yan W."/>
            <person name="Fan B."/>
            <person name="Jiang Y."/>
            <person name="Adhikari A."/>
            <person name="Zheng C.-J."/>
            <person name="Schuster L."/>
            <person name="Cowan T.M."/>
            <person name="Smanski M.J."/>
            <person name="Chevrette M.G."/>
            <person name="De Carvalho L.P.S."/>
            <person name="Shen B."/>
        </authorList>
    </citation>
    <scope>NUCLEOTIDE SEQUENCE [LARGE SCALE GENOMIC DNA]</scope>
    <source>
        <strain evidence="12 13">NPDC048946</strain>
    </source>
</reference>
<keyword evidence="8" id="KW-0902">Two-component regulatory system</keyword>
<dbReference type="Gene3D" id="3.30.565.10">
    <property type="entry name" value="Histidine kinase-like ATPase, C-terminal domain"/>
    <property type="match status" value="1"/>
</dbReference>
<comment type="caution">
    <text evidence="12">The sequence shown here is derived from an EMBL/GenBank/DDBJ whole genome shotgun (WGS) entry which is preliminary data.</text>
</comment>
<keyword evidence="13" id="KW-1185">Reference proteome</keyword>
<evidence type="ECO:0000313" key="12">
    <source>
        <dbReference type="EMBL" id="MEU8139995.1"/>
    </source>
</evidence>
<dbReference type="InterPro" id="IPR025828">
    <property type="entry name" value="Put_sensor_dom"/>
</dbReference>
<dbReference type="SMART" id="SM00387">
    <property type="entry name" value="HATPase_c"/>
    <property type="match status" value="1"/>
</dbReference>
<sequence>MSSAANVSDGRPDGPPPTHPGAHPDSHPGSNPGHPGNPFKGTNPFKGANPFTSAGPDGMRPGARTIVLRLLREPTRLRSLREAWYFVAVFPLTFVLLILFGVGFMVSVPLSITVVGLPLLAAIVLLGRYQGGLHRGIARLLLREDVEGPRPFHRRPGAFGWLGSSLGHLEGWRGVLFLGVRLPIAVIGFAATWLLWGMGLMFLTYPIWMKPTQLGDHGDGAGVTLGDNLMGSWYELIAVGLFGVLLLLVAPWAVRLIARADLWLMRALLGPTKLSERVRDLEETRAIAVDDSAARLRRIERDLHDGAQARIVALAMHLSQAQERLDVDHGKTDGGSVDLAKARAHVDSALGNARIAITELRDLARGIHPPVLDQGLDAALATLASGSAISVGLRTDIDRRPPAALESIAYFCAAELMANAGRHSDATEILMDAERRGDTLVVRVEDNGRGGARIREGGGLAGLAERVRTVDGTLRVDSPPGGPTRITVELPVAEA</sequence>
<evidence type="ECO:0000256" key="8">
    <source>
        <dbReference type="ARBA" id="ARBA00023012"/>
    </source>
</evidence>
<dbReference type="InterPro" id="IPR036890">
    <property type="entry name" value="HATPase_C_sf"/>
</dbReference>
<evidence type="ECO:0000256" key="2">
    <source>
        <dbReference type="ARBA" id="ARBA00012438"/>
    </source>
</evidence>